<feature type="compositionally biased region" description="Basic and acidic residues" evidence="3">
    <location>
        <begin position="65"/>
        <end position="86"/>
    </location>
</feature>
<dbReference type="Pfam" id="PF15613">
    <property type="entry name" value="WSD"/>
    <property type="match status" value="1"/>
</dbReference>
<organism evidence="5 6">
    <name type="scientific">Nothophoma quercina</name>
    <dbReference type="NCBI Taxonomy" id="749835"/>
    <lineage>
        <taxon>Eukaryota</taxon>
        <taxon>Fungi</taxon>
        <taxon>Dikarya</taxon>
        <taxon>Ascomycota</taxon>
        <taxon>Pezizomycotina</taxon>
        <taxon>Dothideomycetes</taxon>
        <taxon>Pleosporomycetidae</taxon>
        <taxon>Pleosporales</taxon>
        <taxon>Pleosporineae</taxon>
        <taxon>Didymellaceae</taxon>
        <taxon>Nothophoma</taxon>
    </lineage>
</organism>
<evidence type="ECO:0000313" key="5">
    <source>
        <dbReference type="EMBL" id="KAL1603380.1"/>
    </source>
</evidence>
<evidence type="ECO:0000256" key="1">
    <source>
        <dbReference type="ARBA" id="ARBA00004123"/>
    </source>
</evidence>
<sequence length="340" mass="39723">MSYLERKIKLPENTPASPSDMKETEDVSMLSVPESVNEATEGETKEANDESAAKSRTRMKNKRKAAAEEARKEKAKKAKIEAEKNKKQKEWEKLLKAVEEKKDELKECEANINELDDDLRETLVHRSKVLGKDRFLNKYYWFEHNGMPFGGVPNSSTAQYGYANGRIWVQGPDAEELQPCLEEPALSQDMQRFKFTIPQRKEKEEGSTHLITSTDWAYYDDPEDIDKLIVWLDERGHREKQLRKELQIFRDRIAEYMERMKKHLTKADKVEDEDEEEDSKPRISTRGKAYAQKEEAKERCLLWTNSIMFEEHGYIHSTEYEPPKKGKARVVKTAKGKSRR</sequence>
<comment type="caution">
    <text evidence="5">The sequence shown here is derived from an EMBL/GenBank/DDBJ whole genome shotgun (WGS) entry which is preliminary data.</text>
</comment>
<feature type="region of interest" description="Disordered" evidence="3">
    <location>
        <begin position="266"/>
        <end position="290"/>
    </location>
</feature>
<reference evidence="5 6" key="1">
    <citation type="submission" date="2024-02" db="EMBL/GenBank/DDBJ databases">
        <title>De novo assembly and annotation of 12 fungi associated with fruit tree decline syndrome in Ontario, Canada.</title>
        <authorList>
            <person name="Sulman M."/>
            <person name="Ellouze W."/>
            <person name="Ilyukhin E."/>
        </authorList>
    </citation>
    <scope>NUCLEOTIDE SEQUENCE [LARGE SCALE GENOMIC DNA]</scope>
    <source>
        <strain evidence="5 6">M97-236</strain>
    </source>
</reference>
<feature type="compositionally biased region" description="Basic residues" evidence="3">
    <location>
        <begin position="325"/>
        <end position="340"/>
    </location>
</feature>
<feature type="region of interest" description="Disordered" evidence="3">
    <location>
        <begin position="316"/>
        <end position="340"/>
    </location>
</feature>
<dbReference type="PANTHER" id="PTHR32075">
    <property type="entry name" value="ISWI CHROMATIN-REMODELING COMPLEX SUBUNIT YPL216W-RELATED"/>
    <property type="match status" value="1"/>
</dbReference>
<keyword evidence="2" id="KW-0539">Nucleus</keyword>
<evidence type="ECO:0000259" key="4">
    <source>
        <dbReference type="Pfam" id="PF15613"/>
    </source>
</evidence>
<evidence type="ECO:0000256" key="3">
    <source>
        <dbReference type="SAM" id="MobiDB-lite"/>
    </source>
</evidence>
<accession>A0ABR3RG07</accession>
<evidence type="ECO:0000313" key="6">
    <source>
        <dbReference type="Proteomes" id="UP001521222"/>
    </source>
</evidence>
<protein>
    <recommendedName>
        <fullName evidence="4">WHIM2 domain-containing protein</fullName>
    </recommendedName>
</protein>
<dbReference type="PANTHER" id="PTHR32075:SF6">
    <property type="entry name" value="ISWI CHROMATIN-REMODELING COMPLEX SUBUNIT YPL216W-RELATED"/>
    <property type="match status" value="1"/>
</dbReference>
<proteinExistence type="predicted"/>
<feature type="compositionally biased region" description="Basic and acidic residues" evidence="3">
    <location>
        <begin position="1"/>
        <end position="10"/>
    </location>
</feature>
<keyword evidence="6" id="KW-1185">Reference proteome</keyword>
<name>A0ABR3RG07_9PLEO</name>
<feature type="compositionally biased region" description="Basic and acidic residues" evidence="3">
    <location>
        <begin position="42"/>
        <end position="53"/>
    </location>
</feature>
<comment type="subcellular location">
    <subcellularLocation>
        <location evidence="1">Nucleus</location>
    </subcellularLocation>
</comment>
<evidence type="ECO:0000256" key="2">
    <source>
        <dbReference type="ARBA" id="ARBA00023242"/>
    </source>
</evidence>
<dbReference type="EMBL" id="JAKIXB020000012">
    <property type="protein sequence ID" value="KAL1603380.1"/>
    <property type="molecule type" value="Genomic_DNA"/>
</dbReference>
<feature type="compositionally biased region" description="Basic residues" evidence="3">
    <location>
        <begin position="55"/>
        <end position="64"/>
    </location>
</feature>
<dbReference type="InterPro" id="IPR028941">
    <property type="entry name" value="WHIM2_dom"/>
</dbReference>
<feature type="domain" description="WHIM2" evidence="4">
    <location>
        <begin position="126"/>
        <end position="247"/>
    </location>
</feature>
<feature type="region of interest" description="Disordered" evidence="3">
    <location>
        <begin position="1"/>
        <end position="86"/>
    </location>
</feature>
<gene>
    <name evidence="5" type="ORF">SLS59_004477</name>
</gene>
<dbReference type="Proteomes" id="UP001521222">
    <property type="component" value="Unassembled WGS sequence"/>
</dbReference>